<sequence>MPRFRFFFPALLLLWAGPGLGANTDPRKAVELPPIDPSFLPMEPIDVPIVDGGRLDGVLHVSITLQAKGADEAAELGKRMPELRAAALPAVIEFARLCASRFAPVDVERLSAMVAPPVKRVAAGIDKVLIVKVYAAQR</sequence>
<dbReference type="AlphaFoldDB" id="A0A2K2FSX5"/>
<evidence type="ECO:0000313" key="3">
    <source>
        <dbReference type="Proteomes" id="UP000236327"/>
    </source>
</evidence>
<dbReference type="RefSeq" id="WP_103099293.1">
    <property type="nucleotide sequence ID" value="NZ_LYMM01000096.1"/>
</dbReference>
<dbReference type="OrthoDB" id="7504863at2"/>
<name>A0A2K2FSX5_9SPHN</name>
<accession>A0A2K2FSX5</accession>
<feature type="chain" id="PRO_5014469329" description="Flagellar protein FliL" evidence="1">
    <location>
        <begin position="22"/>
        <end position="138"/>
    </location>
</feature>
<gene>
    <name evidence="2" type="ORF">A8V01_27175</name>
</gene>
<keyword evidence="1" id="KW-0732">Signal</keyword>
<dbReference type="EMBL" id="LYMM01000096">
    <property type="protein sequence ID" value="PNU01864.1"/>
    <property type="molecule type" value="Genomic_DNA"/>
</dbReference>
<organism evidence="2 3">
    <name type="scientific">Novosphingobium guangzhouense</name>
    <dbReference type="NCBI Taxonomy" id="1850347"/>
    <lineage>
        <taxon>Bacteria</taxon>
        <taxon>Pseudomonadati</taxon>
        <taxon>Pseudomonadota</taxon>
        <taxon>Alphaproteobacteria</taxon>
        <taxon>Sphingomonadales</taxon>
        <taxon>Sphingomonadaceae</taxon>
        <taxon>Novosphingobium</taxon>
    </lineage>
</organism>
<evidence type="ECO:0000313" key="2">
    <source>
        <dbReference type="EMBL" id="PNU01864.1"/>
    </source>
</evidence>
<proteinExistence type="predicted"/>
<dbReference type="Proteomes" id="UP000236327">
    <property type="component" value="Unassembled WGS sequence"/>
</dbReference>
<reference evidence="2 3" key="1">
    <citation type="submission" date="2016-05" db="EMBL/GenBank/DDBJ databases">
        <title>Complete genome sequence of Novosphingobium guangzhouense SA925(T).</title>
        <authorList>
            <person name="Sha S."/>
        </authorList>
    </citation>
    <scope>NUCLEOTIDE SEQUENCE [LARGE SCALE GENOMIC DNA]</scope>
    <source>
        <strain evidence="2 3">SA925</strain>
    </source>
</reference>
<comment type="caution">
    <text evidence="2">The sequence shown here is derived from an EMBL/GenBank/DDBJ whole genome shotgun (WGS) entry which is preliminary data.</text>
</comment>
<evidence type="ECO:0008006" key="4">
    <source>
        <dbReference type="Google" id="ProtNLM"/>
    </source>
</evidence>
<keyword evidence="3" id="KW-1185">Reference proteome</keyword>
<feature type="signal peptide" evidence="1">
    <location>
        <begin position="1"/>
        <end position="21"/>
    </location>
</feature>
<protein>
    <recommendedName>
        <fullName evidence="4">Flagellar protein FliL</fullName>
    </recommendedName>
</protein>
<evidence type="ECO:0000256" key="1">
    <source>
        <dbReference type="SAM" id="SignalP"/>
    </source>
</evidence>